<feature type="transmembrane region" description="Helical" evidence="1">
    <location>
        <begin position="70"/>
        <end position="90"/>
    </location>
</feature>
<evidence type="ECO:0000313" key="3">
    <source>
        <dbReference type="EMBL" id="KKM27228.1"/>
    </source>
</evidence>
<dbReference type="InterPro" id="IPR013694">
    <property type="entry name" value="VIT"/>
</dbReference>
<gene>
    <name evidence="3" type="ORF">LCGC14_1576850</name>
</gene>
<organism evidence="3">
    <name type="scientific">marine sediment metagenome</name>
    <dbReference type="NCBI Taxonomy" id="412755"/>
    <lineage>
        <taxon>unclassified sequences</taxon>
        <taxon>metagenomes</taxon>
        <taxon>ecological metagenomes</taxon>
    </lineage>
</organism>
<dbReference type="PANTHER" id="PTHR45737">
    <property type="entry name" value="VON WILLEBRAND FACTOR A DOMAIN-CONTAINING PROTEIN 5A"/>
    <property type="match status" value="1"/>
</dbReference>
<dbReference type="SMART" id="SM00609">
    <property type="entry name" value="VIT"/>
    <property type="match status" value="1"/>
</dbReference>
<keyword evidence="1" id="KW-1133">Transmembrane helix</keyword>
<reference evidence="3" key="1">
    <citation type="journal article" date="2015" name="Nature">
        <title>Complex archaea that bridge the gap between prokaryotes and eukaryotes.</title>
        <authorList>
            <person name="Spang A."/>
            <person name="Saw J.H."/>
            <person name="Jorgensen S.L."/>
            <person name="Zaremba-Niedzwiedzka K."/>
            <person name="Martijn J."/>
            <person name="Lind A.E."/>
            <person name="van Eijk R."/>
            <person name="Schleper C."/>
            <person name="Guy L."/>
            <person name="Ettema T.J."/>
        </authorList>
    </citation>
    <scope>NUCLEOTIDE SEQUENCE</scope>
</reference>
<protein>
    <recommendedName>
        <fullName evidence="2">VIT domain-containing protein</fullName>
    </recommendedName>
</protein>
<proteinExistence type="predicted"/>
<dbReference type="PROSITE" id="PS51468">
    <property type="entry name" value="VIT"/>
    <property type="match status" value="1"/>
</dbReference>
<evidence type="ECO:0000256" key="1">
    <source>
        <dbReference type="SAM" id="Phobius"/>
    </source>
</evidence>
<dbReference type="EMBL" id="LAZR01012361">
    <property type="protein sequence ID" value="KKM27228.1"/>
    <property type="molecule type" value="Genomic_DNA"/>
</dbReference>
<evidence type="ECO:0000259" key="2">
    <source>
        <dbReference type="PROSITE" id="PS51468"/>
    </source>
</evidence>
<dbReference type="PANTHER" id="PTHR45737:SF6">
    <property type="entry name" value="VON WILLEBRAND FACTOR A DOMAIN-CONTAINING PROTEIN 5A"/>
    <property type="match status" value="1"/>
</dbReference>
<comment type="caution">
    <text evidence="3">The sequence shown here is derived from an EMBL/GenBank/DDBJ whole genome shotgun (WGS) entry which is preliminary data.</text>
</comment>
<name>A0A0F9KZ40_9ZZZZ</name>
<sequence length="409" mass="44763">MMFSAISSKHSSVSFLQSPPSRAAEASPETRCEYVRVRSAPPSMAPHGFVRGLSRPGGFSAGRSIRVRRFMEGVSLWMAILLLLFVQPLYAEASTGGDDTAGVLHFVDDNGQWQEPALVLGSDFDVQVSGLIADSKLVRTFRNTSDQWREGVFVFPLPEKASVYGLVMKVGERTIVGEVQPREEAKKTYEKARDSGRYAATVEQQRPNLFTTRVANIPPGGTVSVELDYQQPVRYQDGIFELSVPTTLTPRYMPGEPLAATAQQWQGGWAVPTTEVPDADAISPFTVDVADVAADSHRASVRFTIDAGLPLARVFSPSHEVKSQTDGQVVTVQPQTGNILMNRDFVLRWQPLAGQEPSAAVFHERWKGEDYLLAMLVPGQAGNVRLPRELTLVIDTSGSMAGESIRQAK</sequence>
<dbReference type="AlphaFoldDB" id="A0A0F9KZ40"/>
<feature type="domain" description="VIT" evidence="2">
    <location>
        <begin position="103"/>
        <end position="231"/>
    </location>
</feature>
<feature type="non-terminal residue" evidence="3">
    <location>
        <position position="409"/>
    </location>
</feature>
<accession>A0A0F9KZ40</accession>
<keyword evidence="1" id="KW-0472">Membrane</keyword>
<keyword evidence="1" id="KW-0812">Transmembrane</keyword>
<dbReference type="Pfam" id="PF08487">
    <property type="entry name" value="VIT"/>
    <property type="match status" value="1"/>
</dbReference>